<feature type="domain" description="Reverse transcriptase RNase H-like" evidence="9">
    <location>
        <begin position="960"/>
        <end position="1006"/>
    </location>
</feature>
<dbReference type="Pfam" id="PF17921">
    <property type="entry name" value="Integrase_H2C2"/>
    <property type="match status" value="1"/>
</dbReference>
<evidence type="ECO:0000256" key="4">
    <source>
        <dbReference type="ARBA" id="ARBA00022759"/>
    </source>
</evidence>
<dbReference type="GO" id="GO:0003964">
    <property type="term" value="F:RNA-directed DNA polymerase activity"/>
    <property type="evidence" value="ECO:0007669"/>
    <property type="project" value="UniProtKB-KW"/>
</dbReference>
<evidence type="ECO:0000256" key="5">
    <source>
        <dbReference type="ARBA" id="ARBA00022801"/>
    </source>
</evidence>
<name>A0A6L2NJI8_TANCI</name>
<feature type="domain" description="Integrase zinc-binding" evidence="10">
    <location>
        <begin position="1076"/>
        <end position="1131"/>
    </location>
</feature>
<feature type="domain" description="Reverse transcriptase" evidence="8">
    <location>
        <begin position="774"/>
        <end position="925"/>
    </location>
</feature>
<accession>A0A6L2NJI8</accession>
<dbReference type="InterPro" id="IPR043502">
    <property type="entry name" value="DNA/RNA_pol_sf"/>
</dbReference>
<dbReference type="PANTHER" id="PTHR24559:SF427">
    <property type="entry name" value="RNA-DIRECTED DNA POLYMERASE"/>
    <property type="match status" value="1"/>
</dbReference>
<dbReference type="SUPFAM" id="SSF56672">
    <property type="entry name" value="DNA/RNA polymerases"/>
    <property type="match status" value="1"/>
</dbReference>
<dbReference type="CDD" id="cd01647">
    <property type="entry name" value="RT_LTR"/>
    <property type="match status" value="1"/>
</dbReference>
<evidence type="ECO:0008006" key="12">
    <source>
        <dbReference type="Google" id="ProtNLM"/>
    </source>
</evidence>
<keyword evidence="3" id="KW-0540">Nuclease</keyword>
<dbReference type="Pfam" id="PF00078">
    <property type="entry name" value="RVT_1"/>
    <property type="match status" value="1"/>
</dbReference>
<evidence type="ECO:0000259" key="10">
    <source>
        <dbReference type="Pfam" id="PF17921"/>
    </source>
</evidence>
<dbReference type="InterPro" id="IPR000477">
    <property type="entry name" value="RT_dom"/>
</dbReference>
<dbReference type="Gene3D" id="3.30.70.270">
    <property type="match status" value="1"/>
</dbReference>
<evidence type="ECO:0000313" key="11">
    <source>
        <dbReference type="EMBL" id="GEU86411.1"/>
    </source>
</evidence>
<evidence type="ECO:0000256" key="3">
    <source>
        <dbReference type="ARBA" id="ARBA00022722"/>
    </source>
</evidence>
<organism evidence="11">
    <name type="scientific">Tanacetum cinerariifolium</name>
    <name type="common">Dalmatian daisy</name>
    <name type="synonym">Chrysanthemum cinerariifolium</name>
    <dbReference type="NCBI Taxonomy" id="118510"/>
    <lineage>
        <taxon>Eukaryota</taxon>
        <taxon>Viridiplantae</taxon>
        <taxon>Streptophyta</taxon>
        <taxon>Embryophyta</taxon>
        <taxon>Tracheophyta</taxon>
        <taxon>Spermatophyta</taxon>
        <taxon>Magnoliopsida</taxon>
        <taxon>eudicotyledons</taxon>
        <taxon>Gunneridae</taxon>
        <taxon>Pentapetalae</taxon>
        <taxon>asterids</taxon>
        <taxon>campanulids</taxon>
        <taxon>Asterales</taxon>
        <taxon>Asteraceae</taxon>
        <taxon>Asteroideae</taxon>
        <taxon>Anthemideae</taxon>
        <taxon>Anthemidinae</taxon>
        <taxon>Tanacetum</taxon>
    </lineage>
</organism>
<keyword evidence="4" id="KW-0255">Endonuclease</keyword>
<evidence type="ECO:0000256" key="1">
    <source>
        <dbReference type="ARBA" id="ARBA00022679"/>
    </source>
</evidence>
<reference evidence="11" key="1">
    <citation type="journal article" date="2019" name="Sci. Rep.">
        <title>Draft genome of Tanacetum cinerariifolium, the natural source of mosquito coil.</title>
        <authorList>
            <person name="Yamashiro T."/>
            <person name="Shiraishi A."/>
            <person name="Satake H."/>
            <person name="Nakayama K."/>
        </authorList>
    </citation>
    <scope>NUCLEOTIDE SEQUENCE</scope>
</reference>
<dbReference type="Gene3D" id="3.10.10.10">
    <property type="entry name" value="HIV Type 1 Reverse Transcriptase, subunit A, domain 1"/>
    <property type="match status" value="1"/>
</dbReference>
<protein>
    <recommendedName>
        <fullName evidence="12">Reverse transcriptase domain-containing protein</fullName>
    </recommendedName>
</protein>
<feature type="compositionally biased region" description="Acidic residues" evidence="7">
    <location>
        <begin position="239"/>
        <end position="275"/>
    </location>
</feature>
<keyword evidence="2" id="KW-0548">Nucleotidyltransferase</keyword>
<keyword evidence="1" id="KW-0808">Transferase</keyword>
<comment type="caution">
    <text evidence="11">The sequence shown here is derived from an EMBL/GenBank/DDBJ whole genome shotgun (WGS) entry which is preliminary data.</text>
</comment>
<dbReference type="EMBL" id="BKCJ010009317">
    <property type="protein sequence ID" value="GEU86411.1"/>
    <property type="molecule type" value="Genomic_DNA"/>
</dbReference>
<dbReference type="GO" id="GO:0004519">
    <property type="term" value="F:endonuclease activity"/>
    <property type="evidence" value="ECO:0007669"/>
    <property type="project" value="UniProtKB-KW"/>
</dbReference>
<evidence type="ECO:0000256" key="2">
    <source>
        <dbReference type="ARBA" id="ARBA00022695"/>
    </source>
</evidence>
<evidence type="ECO:0000256" key="7">
    <source>
        <dbReference type="SAM" id="MobiDB-lite"/>
    </source>
</evidence>
<evidence type="ECO:0000256" key="6">
    <source>
        <dbReference type="ARBA" id="ARBA00022918"/>
    </source>
</evidence>
<feature type="region of interest" description="Disordered" evidence="7">
    <location>
        <begin position="237"/>
        <end position="302"/>
    </location>
</feature>
<dbReference type="GO" id="GO:0016787">
    <property type="term" value="F:hydrolase activity"/>
    <property type="evidence" value="ECO:0007669"/>
    <property type="project" value="UniProtKB-KW"/>
</dbReference>
<dbReference type="Pfam" id="PF17917">
    <property type="entry name" value="RT_RNaseH"/>
    <property type="match status" value="1"/>
</dbReference>
<evidence type="ECO:0000259" key="9">
    <source>
        <dbReference type="Pfam" id="PF17917"/>
    </source>
</evidence>
<dbReference type="InterPro" id="IPR041588">
    <property type="entry name" value="Integrase_H2C2"/>
</dbReference>
<gene>
    <name evidence="11" type="ORF">Tci_058389</name>
</gene>
<dbReference type="PANTHER" id="PTHR24559">
    <property type="entry name" value="TRANSPOSON TY3-I GAG-POL POLYPROTEIN"/>
    <property type="match status" value="1"/>
</dbReference>
<sequence length="1149" mass="132471">MISNEFTAKLCLEHEKELGIEEVTDVKRGITMLNHSKADPMGLLKDVLCQRIFVHLWHHPEHNRKDTSTFDWICHQTFHGAKTSLDTTESDCDDKEDYAIQRNKFGAPIYGPKPAQYLNCNDPMDRSLALQEVLNPFRKVCVWKKVVSFLGSLPIPLQHVDWKPDYTWCFNKKEEGDGQWYAEIRLTDPYGNIYDLGFVTKKTSRRVVSRAKGYRELDDVPVVELNQHDDVPIVFEPVLVDEDEDPKEEKFEEEEDPQEEEDDMEVDIEEVENEPELTYPYEEMDPLNPPPPASESKSEDTIEVENPIEHEDETVPASVHEKGKAKDKFYGKLILDLGNEVHSSVEQGMPAMEKLVKNLGSTEGKVECKKLKKELEEARFSNTFLRMQNERENVDADIAVERARHANVGNDARGSGPIRGQDAAPAAQGKKVRFAAATLQGSALTWWNSKAVNIVQRMEHELWNMKVKDYNIVAYTQRFNKLALMCSRMVEPERVKNNQSQGNARAMVTAPTDGKLPLCEQCFTRHVGQCTIKCHKCGKVSHKIRYCKEKNVATGTNALPIPTCYDCGEQVKIGASYEVELEDRRVVSTNTVLKGCTLNLVNCIFKIDLMPFEIGTFKVIIGIDWLVKHDVMIVYGEKAVRIPYGNKMLIVKSDKGMSRLKVISCIKARKYIKRGCHLFLEHVTENKTKEKRLEDVPVIRDFPEVFLKEFLGLPPLWQVEFQIDLVSGVAPVVRAPYRLAPSKMRELSVQLQELLEKGFIHPSLSPWGAPVFFVKKKDGYFRMCIDYCELNKLTVKNRYPLPRINDLFDQLQGLSVYSKIDLRSRYHQLRIKEEDIPITAFRTRYGHFEFQVMSFRFTNALVVFMDLMNRVCKPYLDKFVIMFIDDILVCSKDEEEHGKHLNIILELLKKERFGVHIDHAKIKAIKSWAASTTPTEGKEEEEAFHTLKQKLCSAPILALPEGTEKVIAYVSRQLKVQEENYTTHDLELGAVIFALRLRRHYLYGTKKKDKPLSVRALTTFVHNDLPKQIREAQEEAIKRENVDAENLRRLIMPIFKFRPDGTCCFGNRVWFPRFGRLRDLVMHESHKSKYSIHPGSNKIYQDLKPLYWWPNMKADIATYVSKCLTYAMVKAKHQKPPGLLQQPKILVWK</sequence>
<dbReference type="AlphaFoldDB" id="A0A6L2NJI8"/>
<evidence type="ECO:0000259" key="8">
    <source>
        <dbReference type="Pfam" id="PF00078"/>
    </source>
</evidence>
<dbReference type="InterPro" id="IPR041373">
    <property type="entry name" value="RT_RNaseH"/>
</dbReference>
<dbReference type="InterPro" id="IPR053134">
    <property type="entry name" value="RNA-dir_DNA_polymerase"/>
</dbReference>
<proteinExistence type="predicted"/>
<dbReference type="Gene3D" id="1.10.340.70">
    <property type="match status" value="1"/>
</dbReference>
<keyword evidence="6" id="KW-0695">RNA-directed DNA polymerase</keyword>
<dbReference type="InterPro" id="IPR043128">
    <property type="entry name" value="Rev_trsase/Diguanyl_cyclase"/>
</dbReference>
<keyword evidence="5" id="KW-0378">Hydrolase</keyword>